<evidence type="ECO:0000313" key="1">
    <source>
        <dbReference type="EMBL" id="GIY31682.1"/>
    </source>
</evidence>
<gene>
    <name evidence="1" type="ORF">CEXT_227911</name>
</gene>
<proteinExistence type="predicted"/>
<keyword evidence="2" id="KW-1185">Reference proteome</keyword>
<name>A0AAV4SHK2_CAEEX</name>
<reference evidence="1 2" key="1">
    <citation type="submission" date="2021-06" db="EMBL/GenBank/DDBJ databases">
        <title>Caerostris extrusa draft genome.</title>
        <authorList>
            <person name="Kono N."/>
            <person name="Arakawa K."/>
        </authorList>
    </citation>
    <scope>NUCLEOTIDE SEQUENCE [LARGE SCALE GENOMIC DNA]</scope>
</reference>
<protein>
    <submittedName>
        <fullName evidence="1">Uncharacterized protein</fullName>
    </submittedName>
</protein>
<dbReference type="EMBL" id="BPLR01009412">
    <property type="protein sequence ID" value="GIY31682.1"/>
    <property type="molecule type" value="Genomic_DNA"/>
</dbReference>
<comment type="caution">
    <text evidence="1">The sequence shown here is derived from an EMBL/GenBank/DDBJ whole genome shotgun (WGS) entry which is preliminary data.</text>
</comment>
<dbReference type="Proteomes" id="UP001054945">
    <property type="component" value="Unassembled WGS sequence"/>
</dbReference>
<sequence>MHNNSVGWRVYDSLSTLRLESLIFLRVENSRRARTAERTKRVCFGRQQSSWGNHAASVSERTSLLLCFSAHTLTGFVTKISCSSFRFSTLDCRRRFGGLMSLAATRWRQDLCEWSIWLKNNIDRLD</sequence>
<organism evidence="1 2">
    <name type="scientific">Caerostris extrusa</name>
    <name type="common">Bark spider</name>
    <name type="synonym">Caerostris bankana</name>
    <dbReference type="NCBI Taxonomy" id="172846"/>
    <lineage>
        <taxon>Eukaryota</taxon>
        <taxon>Metazoa</taxon>
        <taxon>Ecdysozoa</taxon>
        <taxon>Arthropoda</taxon>
        <taxon>Chelicerata</taxon>
        <taxon>Arachnida</taxon>
        <taxon>Araneae</taxon>
        <taxon>Araneomorphae</taxon>
        <taxon>Entelegynae</taxon>
        <taxon>Araneoidea</taxon>
        <taxon>Araneidae</taxon>
        <taxon>Caerostris</taxon>
    </lineage>
</organism>
<dbReference type="AlphaFoldDB" id="A0AAV4SHK2"/>
<accession>A0AAV4SHK2</accession>
<evidence type="ECO:0000313" key="2">
    <source>
        <dbReference type="Proteomes" id="UP001054945"/>
    </source>
</evidence>